<gene>
    <name evidence="7" type="ordered locus">Taci_0897</name>
</gene>
<reference evidence="7 8" key="1">
    <citation type="journal article" date="2009" name="Stand. Genomic Sci.">
        <title>Complete genome sequence of Thermanaerovibrio acidaminovorans type strain (Su883).</title>
        <authorList>
            <person name="Chovatia M."/>
            <person name="Sikorski J."/>
            <person name="Schroder M."/>
            <person name="Lapidus A."/>
            <person name="Nolan M."/>
            <person name="Tice H."/>
            <person name="Glavina Del Rio T."/>
            <person name="Copeland A."/>
            <person name="Cheng J.F."/>
            <person name="Lucas S."/>
            <person name="Chen F."/>
            <person name="Bruce D."/>
            <person name="Goodwin L."/>
            <person name="Pitluck S."/>
            <person name="Ivanova N."/>
            <person name="Mavromatis K."/>
            <person name="Ovchinnikova G."/>
            <person name="Pati A."/>
            <person name="Chen A."/>
            <person name="Palaniappan K."/>
            <person name="Land M."/>
            <person name="Hauser L."/>
            <person name="Chang Y.J."/>
            <person name="Jeffries C.D."/>
            <person name="Chain P."/>
            <person name="Saunders E."/>
            <person name="Detter J.C."/>
            <person name="Brettin T."/>
            <person name="Rohde M."/>
            <person name="Goker M."/>
            <person name="Spring S."/>
            <person name="Bristow J."/>
            <person name="Markowitz V."/>
            <person name="Hugenholtz P."/>
            <person name="Kyrpides N.C."/>
            <person name="Klenk H.P."/>
            <person name="Eisen J.A."/>
        </authorList>
    </citation>
    <scope>NUCLEOTIDE SEQUENCE [LARGE SCALE GENOMIC DNA]</scope>
    <source>
        <strain evidence="8">ATCC 49978 / DSM 6589 / Su883</strain>
    </source>
</reference>
<sequence length="113" mass="12365">MTHVKFILEDGSPVGYVAEGHSGAGTRGNDVVCAAVSTLLQALELGMLEVLKVDGPKYEVDPRVPMRMMIWGRLEGEGPRVLLDTVRISLQSLASAHPSHIAISEVERRELRF</sequence>
<dbReference type="OrthoDB" id="48998at2"/>
<keyword evidence="1" id="KW-0690">Ribosome biogenesis</keyword>
<evidence type="ECO:0000256" key="5">
    <source>
        <dbReference type="ARBA" id="ARBA00044503"/>
    </source>
</evidence>
<dbReference type="AlphaFoldDB" id="D1BA27"/>
<dbReference type="HOGENOM" id="CLU_140910_1_0_0"/>
<keyword evidence="2" id="KW-0645">Protease</keyword>
<dbReference type="GO" id="GO:0042254">
    <property type="term" value="P:ribosome biogenesis"/>
    <property type="evidence" value="ECO:0007669"/>
    <property type="project" value="UniProtKB-KW"/>
</dbReference>
<keyword evidence="8" id="KW-1185">Reference proteome</keyword>
<evidence type="ECO:0000256" key="6">
    <source>
        <dbReference type="ARBA" id="ARBA00044538"/>
    </source>
</evidence>
<dbReference type="Gene3D" id="3.30.70.1490">
    <property type="entry name" value="Cysteine protease Prp"/>
    <property type="match status" value="1"/>
</dbReference>
<dbReference type="InterPro" id="IPR007422">
    <property type="entry name" value="Peptidase_Prp"/>
</dbReference>
<keyword evidence="3" id="KW-0378">Hydrolase</keyword>
<dbReference type="eggNOG" id="COG2868">
    <property type="taxonomic scope" value="Bacteria"/>
</dbReference>
<evidence type="ECO:0000256" key="2">
    <source>
        <dbReference type="ARBA" id="ARBA00022670"/>
    </source>
</evidence>
<dbReference type="EMBL" id="CP001818">
    <property type="protein sequence ID" value="ACZ19130.1"/>
    <property type="molecule type" value="Genomic_DNA"/>
</dbReference>
<evidence type="ECO:0000256" key="4">
    <source>
        <dbReference type="ARBA" id="ARBA00022807"/>
    </source>
</evidence>
<dbReference type="KEGG" id="tai:Taci_0897"/>
<dbReference type="EnsemblBacteria" id="ACZ19130">
    <property type="protein sequence ID" value="ACZ19130"/>
    <property type="gene ID" value="Taci_0897"/>
</dbReference>
<dbReference type="CDD" id="cd16332">
    <property type="entry name" value="Prp-like"/>
    <property type="match status" value="1"/>
</dbReference>
<dbReference type="STRING" id="525903.Taci_0897"/>
<accession>D1BA27</accession>
<evidence type="ECO:0000256" key="3">
    <source>
        <dbReference type="ARBA" id="ARBA00022801"/>
    </source>
</evidence>
<evidence type="ECO:0000256" key="1">
    <source>
        <dbReference type="ARBA" id="ARBA00022517"/>
    </source>
</evidence>
<dbReference type="InterPro" id="IPR036764">
    <property type="entry name" value="Peptidase_Prp_sf"/>
</dbReference>
<dbReference type="GO" id="GO:0006508">
    <property type="term" value="P:proteolysis"/>
    <property type="evidence" value="ECO:0007669"/>
    <property type="project" value="UniProtKB-KW"/>
</dbReference>
<dbReference type="SUPFAM" id="SSF118010">
    <property type="entry name" value="TM1457-like"/>
    <property type="match status" value="1"/>
</dbReference>
<dbReference type="Proteomes" id="UP000002030">
    <property type="component" value="Chromosome"/>
</dbReference>
<dbReference type="GO" id="GO:0008234">
    <property type="term" value="F:cysteine-type peptidase activity"/>
    <property type="evidence" value="ECO:0007669"/>
    <property type="project" value="UniProtKB-KW"/>
</dbReference>
<keyword evidence="4" id="KW-0788">Thiol protease</keyword>
<dbReference type="Pfam" id="PF04327">
    <property type="entry name" value="Peptidase_Prp"/>
    <property type="match status" value="1"/>
</dbReference>
<evidence type="ECO:0000313" key="7">
    <source>
        <dbReference type="EMBL" id="ACZ19130.1"/>
    </source>
</evidence>
<proteinExistence type="inferred from homology"/>
<comment type="similarity">
    <text evidence="5">Belongs to the Prp family.</text>
</comment>
<protein>
    <recommendedName>
        <fullName evidence="6">Ribosomal processing cysteine protease Prp</fullName>
    </recommendedName>
</protein>
<dbReference type="RefSeq" id="WP_012869645.1">
    <property type="nucleotide sequence ID" value="NC_013522.1"/>
</dbReference>
<name>D1BA27_THEAS</name>
<evidence type="ECO:0000313" key="8">
    <source>
        <dbReference type="Proteomes" id="UP000002030"/>
    </source>
</evidence>
<organism evidence="7 8">
    <name type="scientific">Thermanaerovibrio acidaminovorans (strain ATCC 49978 / DSM 6589 / Su883)</name>
    <name type="common">Selenomonas acidaminovorans</name>
    <dbReference type="NCBI Taxonomy" id="525903"/>
    <lineage>
        <taxon>Bacteria</taxon>
        <taxon>Thermotogati</taxon>
        <taxon>Synergistota</taxon>
        <taxon>Synergistia</taxon>
        <taxon>Synergistales</taxon>
        <taxon>Synergistaceae</taxon>
        <taxon>Thermanaerovibrio</taxon>
    </lineage>
</organism>